<dbReference type="InterPro" id="IPR017853">
    <property type="entry name" value="GH"/>
</dbReference>
<dbReference type="InterPro" id="IPR049166">
    <property type="entry name" value="GH39_cat"/>
</dbReference>
<dbReference type="Gene3D" id="3.20.20.80">
    <property type="entry name" value="Glycosidases"/>
    <property type="match status" value="1"/>
</dbReference>
<dbReference type="Pfam" id="PF12833">
    <property type="entry name" value="HTH_18"/>
    <property type="match status" value="1"/>
</dbReference>
<accession>A0A1H3MAF6</accession>
<dbReference type="InterPro" id="IPR003313">
    <property type="entry name" value="AraC-bd"/>
</dbReference>
<dbReference type="SUPFAM" id="SSF51215">
    <property type="entry name" value="Regulatory protein AraC"/>
    <property type="match status" value="1"/>
</dbReference>
<dbReference type="Pfam" id="PF01229">
    <property type="entry name" value="Glyco_hydro_39"/>
    <property type="match status" value="1"/>
</dbReference>
<organism evidence="9 10">
    <name type="scientific">Proteiniborus ethanoligenes</name>
    <dbReference type="NCBI Taxonomy" id="415015"/>
    <lineage>
        <taxon>Bacteria</taxon>
        <taxon>Bacillati</taxon>
        <taxon>Bacillota</taxon>
        <taxon>Clostridia</taxon>
        <taxon>Eubacteriales</taxon>
        <taxon>Proteiniborus</taxon>
    </lineage>
</organism>
<evidence type="ECO:0000313" key="10">
    <source>
        <dbReference type="Proteomes" id="UP000198625"/>
    </source>
</evidence>
<feature type="domain" description="HTH araC/xylS-type" evidence="8">
    <location>
        <begin position="178"/>
        <end position="276"/>
    </location>
</feature>
<keyword evidence="5" id="KW-0804">Transcription</keyword>
<keyword evidence="10" id="KW-1185">Reference proteome</keyword>
<dbReference type="PROSITE" id="PS01124">
    <property type="entry name" value="HTH_ARAC_FAMILY_2"/>
    <property type="match status" value="1"/>
</dbReference>
<dbReference type="PANTHER" id="PTHR43280:SF2">
    <property type="entry name" value="HTH-TYPE TRANSCRIPTIONAL REGULATOR EXSA"/>
    <property type="match status" value="1"/>
</dbReference>
<evidence type="ECO:0000256" key="5">
    <source>
        <dbReference type="ARBA" id="ARBA00023163"/>
    </source>
</evidence>
<dbReference type="PANTHER" id="PTHR43280">
    <property type="entry name" value="ARAC-FAMILY TRANSCRIPTIONAL REGULATOR"/>
    <property type="match status" value="1"/>
</dbReference>
<dbReference type="RefSeq" id="WP_091727451.1">
    <property type="nucleotide sequence ID" value="NZ_FNQE01000006.1"/>
</dbReference>
<keyword evidence="6" id="KW-0326">Glycosidase</keyword>
<evidence type="ECO:0000256" key="2">
    <source>
        <dbReference type="ARBA" id="ARBA00022801"/>
    </source>
</evidence>
<evidence type="ECO:0000256" key="1">
    <source>
        <dbReference type="ARBA" id="ARBA00008875"/>
    </source>
</evidence>
<dbReference type="InterPro" id="IPR037923">
    <property type="entry name" value="HTH-like"/>
</dbReference>
<dbReference type="EMBL" id="FNQE01000006">
    <property type="protein sequence ID" value="SDY73573.1"/>
    <property type="molecule type" value="Genomic_DNA"/>
</dbReference>
<reference evidence="9 10" key="1">
    <citation type="submission" date="2016-10" db="EMBL/GenBank/DDBJ databases">
        <authorList>
            <person name="de Groot N.N."/>
        </authorList>
    </citation>
    <scope>NUCLEOTIDE SEQUENCE [LARGE SCALE GENOMIC DNA]</scope>
    <source>
        <strain evidence="9 10">DSM 21650</strain>
    </source>
</reference>
<gene>
    <name evidence="9" type="ORF">SAMN05660462_00766</name>
</gene>
<sequence length="855" mass="100034">MTFGYEIVNSQDGFPVKAFIHSVDGFKMHWHDAIEILLILKGSVSINVGNERFLLRENDLILINSNEIHNTNKTDEDNIILALQINPAHYTAYHPQINRMLFDCKSFIYREDEQERFDVIRWYLAQIVWEFNKQTSGYQFTIGSKVNLLISHLMNHFTYTAVKNENVAFIRKDIERIQRIISYINENLESKITLKEIAEIEHLSLYYLSHFIKKHMGMSFQEYLNHIRLDKSVKLLTSTDKTITEISYESGFPSTKSFNKLFKDIYNLTPTEFRKKRENPNYISKAEDHDIGKVRSKTYLDVDRSAAFKSLFQYLDLMDKKAQKHNMAPTSTETISAKANEEGEYLEPYWKKLTSFGRAAEGLRQGWQNQLKELQDELGFEYIRFHGIFSDEMMVYNIGNDGNVVYNWSYVDELFDFFKKINIKPFVELGFMPSEIKSSDETIFWWNANISQPKDIKLWTDLVKEFIKHCINRYGLKEVETWYFEVWNEPELEYVFWIGGKESYFNFYKETVLAIKSISPKFRVGGPSITHQVVKEGTWLEDFLDYCNSNNAPLDFISLHIYPEDFSSKEEVEEIMIEAIQKEEPLDLMSIWGSVKRIYYDKNHTHDTLSSANSKINKYLIKKPELHITEWNASTYCRNLINDTCFSATFIISNILENIGNVDFIGHWTFTDIMEEFKAGISHFHGGFGLINKEGLKKPSYFAYYLLSKLGNRIIGQGQEYVITKRDEDIQVLAYNYAYLDELFSSGDTSALTNTQRYLVFEDKPTKEVKLCISGLSGYYKITRYQLNREHGSVVDAWIDMGAPENMTEEELKYLKGKAMPKMTVEYSEIEGDYKDKLFVPVHGVELVLLEKKIK</sequence>
<dbReference type="GO" id="GO:0043565">
    <property type="term" value="F:sequence-specific DNA binding"/>
    <property type="evidence" value="ECO:0007669"/>
    <property type="project" value="InterPro"/>
</dbReference>
<dbReference type="GO" id="GO:0005975">
    <property type="term" value="P:carbohydrate metabolic process"/>
    <property type="evidence" value="ECO:0007669"/>
    <property type="project" value="InterPro"/>
</dbReference>
<feature type="active site" description="Proton donor" evidence="7">
    <location>
        <position position="489"/>
    </location>
</feature>
<evidence type="ECO:0000259" key="8">
    <source>
        <dbReference type="PROSITE" id="PS01124"/>
    </source>
</evidence>
<dbReference type="SMART" id="SM00342">
    <property type="entry name" value="HTH_ARAC"/>
    <property type="match status" value="1"/>
</dbReference>
<keyword evidence="3" id="KW-0805">Transcription regulation</keyword>
<dbReference type="SUPFAM" id="SSF51011">
    <property type="entry name" value="Glycosyl hydrolase domain"/>
    <property type="match status" value="1"/>
</dbReference>
<dbReference type="PROSITE" id="PS00041">
    <property type="entry name" value="HTH_ARAC_FAMILY_1"/>
    <property type="match status" value="1"/>
</dbReference>
<dbReference type="InterPro" id="IPR000514">
    <property type="entry name" value="Glyco_hydro_39"/>
</dbReference>
<dbReference type="Gene3D" id="2.60.40.1500">
    <property type="entry name" value="Glycosyl hydrolase domain, family 39"/>
    <property type="match status" value="1"/>
</dbReference>
<evidence type="ECO:0000256" key="7">
    <source>
        <dbReference type="PIRSR" id="PIRSR600514-1"/>
    </source>
</evidence>
<dbReference type="SUPFAM" id="SSF46689">
    <property type="entry name" value="Homeodomain-like"/>
    <property type="match status" value="2"/>
</dbReference>
<evidence type="ECO:0000256" key="6">
    <source>
        <dbReference type="ARBA" id="ARBA00023295"/>
    </source>
</evidence>
<evidence type="ECO:0000256" key="3">
    <source>
        <dbReference type="ARBA" id="ARBA00023015"/>
    </source>
</evidence>
<dbReference type="Pfam" id="PF02311">
    <property type="entry name" value="AraC_binding"/>
    <property type="match status" value="1"/>
</dbReference>
<comment type="similarity">
    <text evidence="1">Belongs to the glycosyl hydrolase 39 family.</text>
</comment>
<protein>
    <submittedName>
        <fullName evidence="9">Xylan 1,4-beta-xylosidase</fullName>
    </submittedName>
</protein>
<evidence type="ECO:0000313" key="9">
    <source>
        <dbReference type="EMBL" id="SDY73573.1"/>
    </source>
</evidence>
<dbReference type="AlphaFoldDB" id="A0A1H3MAF6"/>
<dbReference type="InterPro" id="IPR014710">
    <property type="entry name" value="RmlC-like_jellyroll"/>
</dbReference>
<dbReference type="InterPro" id="IPR009057">
    <property type="entry name" value="Homeodomain-like_sf"/>
</dbReference>
<dbReference type="Gene3D" id="2.60.120.10">
    <property type="entry name" value="Jelly Rolls"/>
    <property type="match status" value="1"/>
</dbReference>
<dbReference type="Proteomes" id="UP000198625">
    <property type="component" value="Unassembled WGS sequence"/>
</dbReference>
<dbReference type="InterPro" id="IPR018062">
    <property type="entry name" value="HTH_AraC-typ_CS"/>
</dbReference>
<dbReference type="InterPro" id="IPR018060">
    <property type="entry name" value="HTH_AraC"/>
</dbReference>
<dbReference type="GO" id="GO:0003700">
    <property type="term" value="F:DNA-binding transcription factor activity"/>
    <property type="evidence" value="ECO:0007669"/>
    <property type="project" value="InterPro"/>
</dbReference>
<name>A0A1H3MAF6_9FIRM</name>
<dbReference type="SUPFAM" id="SSF51445">
    <property type="entry name" value="(Trans)glycosidases"/>
    <property type="match status" value="1"/>
</dbReference>
<dbReference type="STRING" id="415015.SAMN05660462_00766"/>
<proteinExistence type="inferred from homology"/>
<dbReference type="CDD" id="cd02208">
    <property type="entry name" value="cupin_RmlC-like"/>
    <property type="match status" value="1"/>
</dbReference>
<dbReference type="PRINTS" id="PR00745">
    <property type="entry name" value="GLHYDRLASE39"/>
</dbReference>
<evidence type="ECO:0000256" key="4">
    <source>
        <dbReference type="ARBA" id="ARBA00023125"/>
    </source>
</evidence>
<dbReference type="GO" id="GO:0004553">
    <property type="term" value="F:hydrolase activity, hydrolyzing O-glycosyl compounds"/>
    <property type="evidence" value="ECO:0007669"/>
    <property type="project" value="InterPro"/>
</dbReference>
<dbReference type="Gene3D" id="1.10.10.60">
    <property type="entry name" value="Homeodomain-like"/>
    <property type="match status" value="2"/>
</dbReference>
<dbReference type="OrthoDB" id="9776971at2"/>
<keyword evidence="2" id="KW-0378">Hydrolase</keyword>
<keyword evidence="4" id="KW-0238">DNA-binding</keyword>